<name>A0A8R7Q8X4_TRIUA</name>
<sequence length="37" mass="4286">MSKSSWLPKPCWVYSHFIHSSAKQNLQLRRSGLQGIN</sequence>
<protein>
    <submittedName>
        <fullName evidence="1">Uncharacterized protein</fullName>
    </submittedName>
</protein>
<dbReference type="Gramene" id="TuG1812G0400003820.01.T01">
    <property type="protein sequence ID" value="TuG1812G0400003820.01.T01"/>
    <property type="gene ID" value="TuG1812G0400003820.01"/>
</dbReference>
<reference evidence="1" key="3">
    <citation type="submission" date="2022-06" db="UniProtKB">
        <authorList>
            <consortium name="EnsemblPlants"/>
        </authorList>
    </citation>
    <scope>IDENTIFICATION</scope>
</reference>
<keyword evidence="2" id="KW-1185">Reference proteome</keyword>
<organism evidence="1 2">
    <name type="scientific">Triticum urartu</name>
    <name type="common">Red wild einkorn</name>
    <name type="synonym">Crithodium urartu</name>
    <dbReference type="NCBI Taxonomy" id="4572"/>
    <lineage>
        <taxon>Eukaryota</taxon>
        <taxon>Viridiplantae</taxon>
        <taxon>Streptophyta</taxon>
        <taxon>Embryophyta</taxon>
        <taxon>Tracheophyta</taxon>
        <taxon>Spermatophyta</taxon>
        <taxon>Magnoliopsida</taxon>
        <taxon>Liliopsida</taxon>
        <taxon>Poales</taxon>
        <taxon>Poaceae</taxon>
        <taxon>BOP clade</taxon>
        <taxon>Pooideae</taxon>
        <taxon>Triticodae</taxon>
        <taxon>Triticeae</taxon>
        <taxon>Triticinae</taxon>
        <taxon>Triticum</taxon>
    </lineage>
</organism>
<reference evidence="1" key="2">
    <citation type="submission" date="2018-03" db="EMBL/GenBank/DDBJ databases">
        <title>The Triticum urartu genome reveals the dynamic nature of wheat genome evolution.</title>
        <authorList>
            <person name="Ling H."/>
            <person name="Ma B."/>
            <person name="Shi X."/>
            <person name="Liu H."/>
            <person name="Dong L."/>
            <person name="Sun H."/>
            <person name="Cao Y."/>
            <person name="Gao Q."/>
            <person name="Zheng S."/>
            <person name="Li Y."/>
            <person name="Yu Y."/>
            <person name="Du H."/>
            <person name="Qi M."/>
            <person name="Li Y."/>
            <person name="Yu H."/>
            <person name="Cui Y."/>
            <person name="Wang N."/>
            <person name="Chen C."/>
            <person name="Wu H."/>
            <person name="Zhao Y."/>
            <person name="Zhang J."/>
            <person name="Li Y."/>
            <person name="Zhou W."/>
            <person name="Zhang B."/>
            <person name="Hu W."/>
            <person name="Eijk M."/>
            <person name="Tang J."/>
            <person name="Witsenboer H."/>
            <person name="Zhao S."/>
            <person name="Li Z."/>
            <person name="Zhang A."/>
            <person name="Wang D."/>
            <person name="Liang C."/>
        </authorList>
    </citation>
    <scope>NUCLEOTIDE SEQUENCE [LARGE SCALE GENOMIC DNA]</scope>
    <source>
        <strain evidence="1">cv. G1812</strain>
    </source>
</reference>
<evidence type="ECO:0000313" key="1">
    <source>
        <dbReference type="EnsemblPlants" id="TuG1812G0400003820.01.T01"/>
    </source>
</evidence>
<dbReference type="AlphaFoldDB" id="A0A8R7Q8X4"/>
<dbReference type="Proteomes" id="UP000015106">
    <property type="component" value="Chromosome 4"/>
</dbReference>
<accession>A0A8R7Q8X4</accession>
<evidence type="ECO:0000313" key="2">
    <source>
        <dbReference type="Proteomes" id="UP000015106"/>
    </source>
</evidence>
<dbReference type="EnsemblPlants" id="TuG1812G0400003820.01.T01">
    <property type="protein sequence ID" value="TuG1812G0400003820.01.T01"/>
    <property type="gene ID" value="TuG1812G0400003820.01"/>
</dbReference>
<proteinExistence type="predicted"/>
<reference evidence="2" key="1">
    <citation type="journal article" date="2013" name="Nature">
        <title>Draft genome of the wheat A-genome progenitor Triticum urartu.</title>
        <authorList>
            <person name="Ling H.Q."/>
            <person name="Zhao S."/>
            <person name="Liu D."/>
            <person name="Wang J."/>
            <person name="Sun H."/>
            <person name="Zhang C."/>
            <person name="Fan H."/>
            <person name="Li D."/>
            <person name="Dong L."/>
            <person name="Tao Y."/>
            <person name="Gao C."/>
            <person name="Wu H."/>
            <person name="Li Y."/>
            <person name="Cui Y."/>
            <person name="Guo X."/>
            <person name="Zheng S."/>
            <person name="Wang B."/>
            <person name="Yu K."/>
            <person name="Liang Q."/>
            <person name="Yang W."/>
            <person name="Lou X."/>
            <person name="Chen J."/>
            <person name="Feng M."/>
            <person name="Jian J."/>
            <person name="Zhang X."/>
            <person name="Luo G."/>
            <person name="Jiang Y."/>
            <person name="Liu J."/>
            <person name="Wang Z."/>
            <person name="Sha Y."/>
            <person name="Zhang B."/>
            <person name="Wu H."/>
            <person name="Tang D."/>
            <person name="Shen Q."/>
            <person name="Xue P."/>
            <person name="Zou S."/>
            <person name="Wang X."/>
            <person name="Liu X."/>
            <person name="Wang F."/>
            <person name="Yang Y."/>
            <person name="An X."/>
            <person name="Dong Z."/>
            <person name="Zhang K."/>
            <person name="Zhang X."/>
            <person name="Luo M.C."/>
            <person name="Dvorak J."/>
            <person name="Tong Y."/>
            <person name="Wang J."/>
            <person name="Yang H."/>
            <person name="Li Z."/>
            <person name="Wang D."/>
            <person name="Zhang A."/>
            <person name="Wang J."/>
        </authorList>
    </citation>
    <scope>NUCLEOTIDE SEQUENCE</scope>
    <source>
        <strain evidence="2">cv. G1812</strain>
    </source>
</reference>